<organism evidence="1 2">
    <name type="scientific">Stylosanthes scabra</name>
    <dbReference type="NCBI Taxonomy" id="79078"/>
    <lineage>
        <taxon>Eukaryota</taxon>
        <taxon>Viridiplantae</taxon>
        <taxon>Streptophyta</taxon>
        <taxon>Embryophyta</taxon>
        <taxon>Tracheophyta</taxon>
        <taxon>Spermatophyta</taxon>
        <taxon>Magnoliopsida</taxon>
        <taxon>eudicotyledons</taxon>
        <taxon>Gunneridae</taxon>
        <taxon>Pentapetalae</taxon>
        <taxon>rosids</taxon>
        <taxon>fabids</taxon>
        <taxon>Fabales</taxon>
        <taxon>Fabaceae</taxon>
        <taxon>Papilionoideae</taxon>
        <taxon>50 kb inversion clade</taxon>
        <taxon>dalbergioids sensu lato</taxon>
        <taxon>Dalbergieae</taxon>
        <taxon>Pterocarpus clade</taxon>
        <taxon>Stylosanthes</taxon>
    </lineage>
</organism>
<protein>
    <submittedName>
        <fullName evidence="1">Uncharacterized protein</fullName>
    </submittedName>
</protein>
<gene>
    <name evidence="1" type="ORF">PIB30_105185</name>
</gene>
<dbReference type="EMBL" id="JASCZI010275657">
    <property type="protein sequence ID" value="MED6226577.1"/>
    <property type="molecule type" value="Genomic_DNA"/>
</dbReference>
<evidence type="ECO:0000313" key="1">
    <source>
        <dbReference type="EMBL" id="MED6226577.1"/>
    </source>
</evidence>
<sequence>MHAMGPFLGLPLFYGANPIDSSMYCPYGDWKGLSPKARRVELQGQVSPPIPPPIEPSRKEL</sequence>
<feature type="non-terminal residue" evidence="1">
    <location>
        <position position="61"/>
    </location>
</feature>
<evidence type="ECO:0000313" key="2">
    <source>
        <dbReference type="Proteomes" id="UP001341840"/>
    </source>
</evidence>
<accession>A0ABU6ZX72</accession>
<proteinExistence type="predicted"/>
<comment type="caution">
    <text evidence="1">The sequence shown here is derived from an EMBL/GenBank/DDBJ whole genome shotgun (WGS) entry which is preliminary data.</text>
</comment>
<keyword evidence="2" id="KW-1185">Reference proteome</keyword>
<dbReference type="Proteomes" id="UP001341840">
    <property type="component" value="Unassembled WGS sequence"/>
</dbReference>
<reference evidence="1 2" key="1">
    <citation type="journal article" date="2023" name="Plants (Basel)">
        <title>Bridging the Gap: Combining Genomics and Transcriptomics Approaches to Understand Stylosanthes scabra, an Orphan Legume from the Brazilian Caatinga.</title>
        <authorList>
            <person name="Ferreira-Neto J.R.C."/>
            <person name="da Silva M.D."/>
            <person name="Binneck E."/>
            <person name="de Melo N.F."/>
            <person name="da Silva R.H."/>
            <person name="de Melo A.L.T.M."/>
            <person name="Pandolfi V."/>
            <person name="Bustamante F.O."/>
            <person name="Brasileiro-Vidal A.C."/>
            <person name="Benko-Iseppon A.M."/>
        </authorList>
    </citation>
    <scope>NUCLEOTIDE SEQUENCE [LARGE SCALE GENOMIC DNA]</scope>
    <source>
        <tissue evidence="1">Leaves</tissue>
    </source>
</reference>
<name>A0ABU6ZX72_9FABA</name>